<evidence type="ECO:0000256" key="1">
    <source>
        <dbReference type="SAM" id="Phobius"/>
    </source>
</evidence>
<keyword evidence="1" id="KW-0812">Transmembrane</keyword>
<dbReference type="EMBL" id="JAXDAE010000009">
    <property type="protein sequence ID" value="MDY2587569.1"/>
    <property type="molecule type" value="Genomic_DNA"/>
</dbReference>
<keyword evidence="3" id="KW-1185">Reference proteome</keyword>
<accession>A0ABU5ENC2</accession>
<gene>
    <name evidence="2" type="ORF">SNF14_09480</name>
</gene>
<name>A0ABU5ENC2_9FLAO</name>
<evidence type="ECO:0000313" key="3">
    <source>
        <dbReference type="Proteomes" id="UP001285855"/>
    </source>
</evidence>
<dbReference type="InterPro" id="IPR045749">
    <property type="entry name" value="DUF6090"/>
</dbReference>
<feature type="transmembrane region" description="Helical" evidence="1">
    <location>
        <begin position="27"/>
        <end position="48"/>
    </location>
</feature>
<dbReference type="Pfam" id="PF19578">
    <property type="entry name" value="DUF6090"/>
    <property type="match status" value="1"/>
</dbReference>
<keyword evidence="1" id="KW-1133">Transmembrane helix</keyword>
<reference evidence="2 3" key="1">
    <citation type="submission" date="2023-11" db="EMBL/GenBank/DDBJ databases">
        <title>Winogradskyella pelagius sp. nov., isolated from coastal sediment.</title>
        <authorList>
            <person name="Li F."/>
        </authorList>
    </citation>
    <scope>NUCLEOTIDE SEQUENCE [LARGE SCALE GENOMIC DNA]</scope>
    <source>
        <strain evidence="2 3">KCTC 23502</strain>
    </source>
</reference>
<proteinExistence type="predicted"/>
<sequence>MTNHKQMIKFFRKIRQKMLSENKFSKYLIYAIGEIILVVIGILIAISINNWNQLKANQNLEIKILNELSQNLKVDLEEIKFDISLMDSTRSSYNQIIKDLKLVTFPTEKFYNNLSWLKVVPHFDPNKSGYEFLKTKGVDVIKNDSLRTTISNHYELNYPYYNKYEKERVEFKIHQVNPYLIEYFKWLDHPDYSITGVFEITNQDYLKVRNNGSLEKVVMASAWENDLMNSRARRLAKQIEDIIGFINEELETKK</sequence>
<evidence type="ECO:0000313" key="2">
    <source>
        <dbReference type="EMBL" id="MDY2587569.1"/>
    </source>
</evidence>
<organism evidence="2 3">
    <name type="scientific">Winogradskyella aquimaris</name>
    <dbReference type="NCBI Taxonomy" id="864074"/>
    <lineage>
        <taxon>Bacteria</taxon>
        <taxon>Pseudomonadati</taxon>
        <taxon>Bacteroidota</taxon>
        <taxon>Flavobacteriia</taxon>
        <taxon>Flavobacteriales</taxon>
        <taxon>Flavobacteriaceae</taxon>
        <taxon>Winogradskyella</taxon>
    </lineage>
</organism>
<protein>
    <submittedName>
        <fullName evidence="2">DUF6090 family protein</fullName>
    </submittedName>
</protein>
<comment type="caution">
    <text evidence="2">The sequence shown here is derived from an EMBL/GenBank/DDBJ whole genome shotgun (WGS) entry which is preliminary data.</text>
</comment>
<dbReference type="RefSeq" id="WP_320555926.1">
    <property type="nucleotide sequence ID" value="NZ_JAXDAE010000009.1"/>
</dbReference>
<keyword evidence="1" id="KW-0472">Membrane</keyword>
<dbReference type="Proteomes" id="UP001285855">
    <property type="component" value="Unassembled WGS sequence"/>
</dbReference>